<sequence length="92" mass="10575">MFLGTSFDIYCSKKKVALQNTSSRALLAFSLPANFKKLMNTKTSSSNLSCLHGIRFFSSTWVLLGHNYFIINFYLLDNLNKVLDYSRDFAFQ</sequence>
<reference evidence="1 2" key="1">
    <citation type="submission" date="2013-11" db="EMBL/GenBank/DDBJ databases">
        <title>Genome sequencing of Stegodyphus mimosarum.</title>
        <authorList>
            <person name="Bechsgaard J."/>
        </authorList>
    </citation>
    <scope>NUCLEOTIDE SEQUENCE [LARGE SCALE GENOMIC DNA]</scope>
</reference>
<dbReference type="AlphaFoldDB" id="A0A087UZW2"/>
<gene>
    <name evidence="1" type="ORF">X975_04447</name>
</gene>
<dbReference type="EMBL" id="KK122522">
    <property type="protein sequence ID" value="KFM82901.1"/>
    <property type="molecule type" value="Genomic_DNA"/>
</dbReference>
<proteinExistence type="predicted"/>
<keyword evidence="2" id="KW-1185">Reference proteome</keyword>
<dbReference type="OrthoDB" id="6420932at2759"/>
<accession>A0A087UZW2</accession>
<organism evidence="1 2">
    <name type="scientific">Stegodyphus mimosarum</name>
    <name type="common">African social velvet spider</name>
    <dbReference type="NCBI Taxonomy" id="407821"/>
    <lineage>
        <taxon>Eukaryota</taxon>
        <taxon>Metazoa</taxon>
        <taxon>Ecdysozoa</taxon>
        <taxon>Arthropoda</taxon>
        <taxon>Chelicerata</taxon>
        <taxon>Arachnida</taxon>
        <taxon>Araneae</taxon>
        <taxon>Araneomorphae</taxon>
        <taxon>Entelegynae</taxon>
        <taxon>Eresoidea</taxon>
        <taxon>Eresidae</taxon>
        <taxon>Stegodyphus</taxon>
    </lineage>
</organism>
<dbReference type="Proteomes" id="UP000054359">
    <property type="component" value="Unassembled WGS sequence"/>
</dbReference>
<dbReference type="PANTHER" id="PTHR11161">
    <property type="entry name" value="O-ACYLTRANSFERASE"/>
    <property type="match status" value="1"/>
</dbReference>
<dbReference type="InterPro" id="IPR052728">
    <property type="entry name" value="O2_lipid_transport_reg"/>
</dbReference>
<name>A0A087UZW2_STEMI</name>
<feature type="non-terminal residue" evidence="1">
    <location>
        <position position="92"/>
    </location>
</feature>
<protein>
    <submittedName>
        <fullName evidence="1">Nose resistant to fluoxetine protein 6</fullName>
    </submittedName>
</protein>
<evidence type="ECO:0000313" key="2">
    <source>
        <dbReference type="Proteomes" id="UP000054359"/>
    </source>
</evidence>
<evidence type="ECO:0000313" key="1">
    <source>
        <dbReference type="EMBL" id="KFM82901.1"/>
    </source>
</evidence>
<dbReference type="PANTHER" id="PTHR11161:SF0">
    <property type="entry name" value="O-ACYLTRANSFERASE LIKE PROTEIN"/>
    <property type="match status" value="1"/>
</dbReference>